<sequence>MDLGSLISLFLLHKEGWLFLCSFSFARLAELFDTHYCVKPQRLLGVDQRLLILKLDDDIDSIADSSAELDTRSYSSRLYPWFPDIY</sequence>
<reference evidence="1 2" key="1">
    <citation type="journal article" date="2010" name="J. Bacteriol.">
        <title>Brochothrix thermosphacta bacteriophages feature heterogeneous and highly mosaic genomes and utilize unique prophage insertion sites.</title>
        <authorList>
            <person name="Kilcher S."/>
            <person name="Loessner M.J."/>
            <person name="Klumpp J."/>
        </authorList>
    </citation>
    <scope>NUCLEOTIDE SEQUENCE [LARGE SCALE GENOMIC DNA]</scope>
</reference>
<accession>D9J0L4</accession>
<protein>
    <submittedName>
        <fullName evidence="1">Gp67</fullName>
    </submittedName>
</protein>
<name>D9J0L4_9CAUD</name>
<organism evidence="1 2">
    <name type="scientific">Brochothrix phage A9</name>
    <dbReference type="NCBI Taxonomy" id="857312"/>
    <lineage>
        <taxon>Viruses</taxon>
        <taxon>Duplodnaviria</taxon>
        <taxon>Heunggongvirae</taxon>
        <taxon>Uroviricota</taxon>
        <taxon>Caudoviricetes</taxon>
        <taxon>Herelleviridae</taxon>
        <taxon>Klumppvirus</taxon>
        <taxon>Klumppvirus A9</taxon>
    </lineage>
</organism>
<dbReference type="Proteomes" id="UP000000331">
    <property type="component" value="Segment"/>
</dbReference>
<dbReference type="KEGG" id="vg:10359103"/>
<evidence type="ECO:0000313" key="1">
    <source>
        <dbReference type="EMBL" id="ADJ53107.1"/>
    </source>
</evidence>
<keyword evidence="2" id="KW-1185">Reference proteome</keyword>
<dbReference type="RefSeq" id="YP_004301400.1">
    <property type="nucleotide sequence ID" value="NC_015253.1"/>
</dbReference>
<dbReference type="GeneID" id="10359103"/>
<evidence type="ECO:0000313" key="2">
    <source>
        <dbReference type="Proteomes" id="UP000000331"/>
    </source>
</evidence>
<dbReference type="EMBL" id="HM242243">
    <property type="protein sequence ID" value="ADJ53107.1"/>
    <property type="molecule type" value="Genomic_DNA"/>
</dbReference>
<proteinExistence type="predicted"/>